<dbReference type="InterPro" id="IPR036271">
    <property type="entry name" value="Tet_transcr_reg_TetR-rel_C_sf"/>
</dbReference>
<feature type="region of interest" description="Disordered" evidence="5">
    <location>
        <begin position="1"/>
        <end position="25"/>
    </location>
</feature>
<feature type="compositionally biased region" description="Basic and acidic residues" evidence="5">
    <location>
        <begin position="15"/>
        <end position="25"/>
    </location>
</feature>
<keyword evidence="2 4" id="KW-0238">DNA-binding</keyword>
<proteinExistence type="predicted"/>
<dbReference type="Pfam" id="PF00440">
    <property type="entry name" value="TetR_N"/>
    <property type="match status" value="1"/>
</dbReference>
<dbReference type="PRINTS" id="PR00455">
    <property type="entry name" value="HTHTETR"/>
</dbReference>
<dbReference type="InterPro" id="IPR001647">
    <property type="entry name" value="HTH_TetR"/>
</dbReference>
<evidence type="ECO:0000313" key="8">
    <source>
        <dbReference type="Proteomes" id="UP000193387"/>
    </source>
</evidence>
<gene>
    <name evidence="7" type="ORF">AWC23_20925</name>
</gene>
<protein>
    <recommendedName>
        <fullName evidence="6">HTH tetR-type domain-containing protein</fullName>
    </recommendedName>
</protein>
<feature type="domain" description="HTH tetR-type" evidence="6">
    <location>
        <begin position="23"/>
        <end position="83"/>
    </location>
</feature>
<dbReference type="InterPro" id="IPR009057">
    <property type="entry name" value="Homeodomain-like_sf"/>
</dbReference>
<dbReference type="Gene3D" id="1.10.357.10">
    <property type="entry name" value="Tetracycline Repressor, domain 2"/>
    <property type="match status" value="1"/>
</dbReference>
<reference evidence="7 8" key="1">
    <citation type="submission" date="2016-01" db="EMBL/GenBank/DDBJ databases">
        <title>The new phylogeny of the genus Mycobacterium.</title>
        <authorList>
            <person name="Tarcisio F."/>
            <person name="Conor M."/>
            <person name="Antonella G."/>
            <person name="Elisabetta G."/>
            <person name="Giulia F.S."/>
            <person name="Sara T."/>
            <person name="Anna F."/>
            <person name="Clotilde B."/>
            <person name="Roberto B."/>
            <person name="Veronica D.S."/>
            <person name="Fabio R."/>
            <person name="Monica P."/>
            <person name="Olivier J."/>
            <person name="Enrico T."/>
            <person name="Nicola S."/>
        </authorList>
    </citation>
    <scope>NUCLEOTIDE SEQUENCE [LARGE SCALE GENOMIC DNA]</scope>
    <source>
        <strain evidence="7 8">DSM 44616</strain>
    </source>
</reference>
<dbReference type="SUPFAM" id="SSF48498">
    <property type="entry name" value="Tetracyclin repressor-like, C-terminal domain"/>
    <property type="match status" value="1"/>
</dbReference>
<dbReference type="InterPro" id="IPR050109">
    <property type="entry name" value="HTH-type_TetR-like_transc_reg"/>
</dbReference>
<dbReference type="PANTHER" id="PTHR30055">
    <property type="entry name" value="HTH-TYPE TRANSCRIPTIONAL REGULATOR RUTR"/>
    <property type="match status" value="1"/>
</dbReference>
<evidence type="ECO:0000256" key="1">
    <source>
        <dbReference type="ARBA" id="ARBA00023015"/>
    </source>
</evidence>
<dbReference type="GO" id="GO:0000976">
    <property type="term" value="F:transcription cis-regulatory region binding"/>
    <property type="evidence" value="ECO:0007669"/>
    <property type="project" value="TreeGrafter"/>
</dbReference>
<evidence type="ECO:0000256" key="2">
    <source>
        <dbReference type="ARBA" id="ARBA00023125"/>
    </source>
</evidence>
<keyword evidence="1" id="KW-0805">Transcription regulation</keyword>
<sequence length="244" mass="26827">MRQRGHAADAAIGRPRADGSRPASPREEIIRAATRLFAEKGFVNTTMTSVAEAAGLRQPSVYYYFRNKEELLYATASINRFSATVVTLLRDCDATPAEKLYRLLYEDTKHICNLAPLDYHQVENVAYQRPEEFSEFWTDYHALFDGIVEFIEQGVESGQFSVEDPRIAGAAALSLNEGLQKLHRYRQGSAADRGLPLPIADLDDEKVAHQSATTTLASLLVDRGALAQVRAAASAIALDVAPEG</sequence>
<comment type="caution">
    <text evidence="7">The sequence shown here is derived from an EMBL/GenBank/DDBJ whole genome shotgun (WGS) entry which is preliminary data.</text>
</comment>
<evidence type="ECO:0000256" key="3">
    <source>
        <dbReference type="ARBA" id="ARBA00023163"/>
    </source>
</evidence>
<dbReference type="PROSITE" id="PS50977">
    <property type="entry name" value="HTH_TETR_2"/>
    <property type="match status" value="1"/>
</dbReference>
<keyword evidence="8" id="KW-1185">Reference proteome</keyword>
<evidence type="ECO:0000259" key="6">
    <source>
        <dbReference type="PROSITE" id="PS50977"/>
    </source>
</evidence>
<dbReference type="Proteomes" id="UP000193387">
    <property type="component" value="Unassembled WGS sequence"/>
</dbReference>
<name>A0AAJ3TTL4_9MYCO</name>
<accession>A0AAJ3TTL4</accession>
<keyword evidence="3" id="KW-0804">Transcription</keyword>
<dbReference type="EMBL" id="LQPR01000052">
    <property type="protein sequence ID" value="ORW68531.1"/>
    <property type="molecule type" value="Genomic_DNA"/>
</dbReference>
<evidence type="ECO:0000313" key="7">
    <source>
        <dbReference type="EMBL" id="ORW68531.1"/>
    </source>
</evidence>
<dbReference type="SUPFAM" id="SSF46689">
    <property type="entry name" value="Homeodomain-like"/>
    <property type="match status" value="1"/>
</dbReference>
<evidence type="ECO:0000256" key="5">
    <source>
        <dbReference type="SAM" id="MobiDB-lite"/>
    </source>
</evidence>
<dbReference type="AlphaFoldDB" id="A0AAJ3TTL4"/>
<dbReference type="RefSeq" id="WP_158090753.1">
    <property type="nucleotide sequence ID" value="NZ_AP022573.1"/>
</dbReference>
<dbReference type="PANTHER" id="PTHR30055:SF234">
    <property type="entry name" value="HTH-TYPE TRANSCRIPTIONAL REGULATOR BETI"/>
    <property type="match status" value="1"/>
</dbReference>
<organism evidence="7 8">
    <name type="scientific">Mycobacterium saskatchewanense</name>
    <dbReference type="NCBI Taxonomy" id="220927"/>
    <lineage>
        <taxon>Bacteria</taxon>
        <taxon>Bacillati</taxon>
        <taxon>Actinomycetota</taxon>
        <taxon>Actinomycetes</taxon>
        <taxon>Mycobacteriales</taxon>
        <taxon>Mycobacteriaceae</taxon>
        <taxon>Mycobacterium</taxon>
        <taxon>Mycobacterium simiae complex</taxon>
    </lineage>
</organism>
<evidence type="ECO:0000256" key="4">
    <source>
        <dbReference type="PROSITE-ProRule" id="PRU00335"/>
    </source>
</evidence>
<dbReference type="GO" id="GO:0003700">
    <property type="term" value="F:DNA-binding transcription factor activity"/>
    <property type="evidence" value="ECO:0007669"/>
    <property type="project" value="TreeGrafter"/>
</dbReference>
<feature type="DNA-binding region" description="H-T-H motif" evidence="4">
    <location>
        <begin position="46"/>
        <end position="65"/>
    </location>
</feature>